<keyword evidence="3" id="KW-1185">Reference proteome</keyword>
<proteinExistence type="predicted"/>
<name>A0A9P8NUM4_9ASCO</name>
<dbReference type="AlphaFoldDB" id="A0A9P8NUM4"/>
<dbReference type="EMBL" id="JAEUBE010000511">
    <property type="protein sequence ID" value="KAH3660030.1"/>
    <property type="molecule type" value="Genomic_DNA"/>
</dbReference>
<organism evidence="2 3">
    <name type="scientific">Ogataea philodendri</name>
    <dbReference type="NCBI Taxonomy" id="1378263"/>
    <lineage>
        <taxon>Eukaryota</taxon>
        <taxon>Fungi</taxon>
        <taxon>Dikarya</taxon>
        <taxon>Ascomycota</taxon>
        <taxon>Saccharomycotina</taxon>
        <taxon>Pichiomycetes</taxon>
        <taxon>Pichiales</taxon>
        <taxon>Pichiaceae</taxon>
        <taxon>Ogataea</taxon>
    </lineage>
</organism>
<reference evidence="2" key="1">
    <citation type="journal article" date="2021" name="Open Biol.">
        <title>Shared evolutionary footprints suggest mitochondrial oxidative damage underlies multiple complex I losses in fungi.</title>
        <authorList>
            <person name="Schikora-Tamarit M.A."/>
            <person name="Marcet-Houben M."/>
            <person name="Nosek J."/>
            <person name="Gabaldon T."/>
        </authorList>
    </citation>
    <scope>NUCLEOTIDE SEQUENCE</scope>
    <source>
        <strain evidence="2">CBS6075</strain>
    </source>
</reference>
<feature type="region of interest" description="Disordered" evidence="1">
    <location>
        <begin position="178"/>
        <end position="239"/>
    </location>
</feature>
<dbReference type="Proteomes" id="UP000769157">
    <property type="component" value="Unassembled WGS sequence"/>
</dbReference>
<dbReference type="GeneID" id="70239199"/>
<evidence type="ECO:0000256" key="1">
    <source>
        <dbReference type="SAM" id="MobiDB-lite"/>
    </source>
</evidence>
<gene>
    <name evidence="2" type="ORF">OGAPHI_007235</name>
</gene>
<sequence>MRALVNSASVGAVTRERTVDVRTIAIDSRAISSLDLDIVVRSILVVRVWNQRKVSVSVSVTGTENQWSPVTDTGTFITPDATILNRNTGVVDIVLSGSLSIFPVVVAVLFDNTERLLRTTFKQSWHNHVFGTWVVSSAESNRVGNLRLDTSGLLTPRTQVVGIRVGLVQYPSSQVEEVSPSSFMTEAHPPNPSQSRETTPFPDGKSEHLIVPSWNSSEGFEKSERSPSMEEEPVEEDLEEDWVELVLVSDSEEEVEDSEVVVGSESSELLVESALWMAAAAV</sequence>
<reference evidence="2" key="2">
    <citation type="submission" date="2021-01" db="EMBL/GenBank/DDBJ databases">
        <authorList>
            <person name="Schikora-Tamarit M.A."/>
        </authorList>
    </citation>
    <scope>NUCLEOTIDE SEQUENCE</scope>
    <source>
        <strain evidence="2">CBS6075</strain>
    </source>
</reference>
<accession>A0A9P8NUM4</accession>
<evidence type="ECO:0000313" key="2">
    <source>
        <dbReference type="EMBL" id="KAH3660030.1"/>
    </source>
</evidence>
<dbReference type="RefSeq" id="XP_046057741.1">
    <property type="nucleotide sequence ID" value="XM_046208609.1"/>
</dbReference>
<evidence type="ECO:0000313" key="3">
    <source>
        <dbReference type="Proteomes" id="UP000769157"/>
    </source>
</evidence>
<protein>
    <submittedName>
        <fullName evidence="2">Uncharacterized protein</fullName>
    </submittedName>
</protein>
<feature type="compositionally biased region" description="Acidic residues" evidence="1">
    <location>
        <begin position="229"/>
        <end position="239"/>
    </location>
</feature>
<comment type="caution">
    <text evidence="2">The sequence shown here is derived from an EMBL/GenBank/DDBJ whole genome shotgun (WGS) entry which is preliminary data.</text>
</comment>
<feature type="compositionally biased region" description="Basic and acidic residues" evidence="1">
    <location>
        <begin position="219"/>
        <end position="228"/>
    </location>
</feature>